<keyword evidence="2" id="KW-1185">Reference proteome</keyword>
<name>A0A8S0TJX8_OLEEU</name>
<dbReference type="Proteomes" id="UP000594638">
    <property type="component" value="Unassembled WGS sequence"/>
</dbReference>
<comment type="caution">
    <text evidence="1">The sequence shown here is derived from an EMBL/GenBank/DDBJ whole genome shotgun (WGS) entry which is preliminary data.</text>
</comment>
<gene>
    <name evidence="1" type="ORF">OLEA9_A040674</name>
</gene>
<dbReference type="EMBL" id="CACTIH010007258">
    <property type="protein sequence ID" value="CAA3006198.1"/>
    <property type="molecule type" value="Genomic_DNA"/>
</dbReference>
<sequence length="220" mass="24266">MRVLVQTRSTHKLFLTLPTLTPLRIYVGASKSLMNCNGDAKPNKNYSVENNLNIDLINSAKQPVGGSGHGGFTSLRAESMRACGLAARMKASQGTNGKSHYSRSEDPSLVHHPVLQNGIHLERNSPKSGWESNDEHLLEKYNEDGKESRTEKRFKVGSTTVRKLFMEDRIDEVKQSDAGQKHTDDTAKLFLASKNCFAGFGYANSQEPGELSQATAQDQL</sequence>
<organism evidence="1 2">
    <name type="scientific">Olea europaea subsp. europaea</name>
    <dbReference type="NCBI Taxonomy" id="158383"/>
    <lineage>
        <taxon>Eukaryota</taxon>
        <taxon>Viridiplantae</taxon>
        <taxon>Streptophyta</taxon>
        <taxon>Embryophyta</taxon>
        <taxon>Tracheophyta</taxon>
        <taxon>Spermatophyta</taxon>
        <taxon>Magnoliopsida</taxon>
        <taxon>eudicotyledons</taxon>
        <taxon>Gunneridae</taxon>
        <taxon>Pentapetalae</taxon>
        <taxon>asterids</taxon>
        <taxon>lamiids</taxon>
        <taxon>Lamiales</taxon>
        <taxon>Oleaceae</taxon>
        <taxon>Oleeae</taxon>
        <taxon>Olea</taxon>
    </lineage>
</organism>
<proteinExistence type="predicted"/>
<dbReference type="AlphaFoldDB" id="A0A8S0TJX8"/>
<dbReference type="Gramene" id="OE9A040674T3">
    <property type="protein sequence ID" value="OE9A040674C3"/>
    <property type="gene ID" value="OE9A040674"/>
</dbReference>
<evidence type="ECO:0000313" key="1">
    <source>
        <dbReference type="EMBL" id="CAA3006198.1"/>
    </source>
</evidence>
<evidence type="ECO:0000313" key="2">
    <source>
        <dbReference type="Proteomes" id="UP000594638"/>
    </source>
</evidence>
<dbReference type="OrthoDB" id="1828236at2759"/>
<accession>A0A8S0TJX8</accession>
<reference evidence="1 2" key="1">
    <citation type="submission" date="2019-12" db="EMBL/GenBank/DDBJ databases">
        <authorList>
            <person name="Alioto T."/>
            <person name="Alioto T."/>
            <person name="Gomez Garrido J."/>
        </authorList>
    </citation>
    <scope>NUCLEOTIDE SEQUENCE [LARGE SCALE GENOMIC DNA]</scope>
</reference>
<protein>
    <submittedName>
        <fullName evidence="1">Uncharacterized protein</fullName>
    </submittedName>
</protein>